<feature type="domain" description="Carrier" evidence="1">
    <location>
        <begin position="1"/>
        <end position="77"/>
    </location>
</feature>
<reference evidence="3" key="1">
    <citation type="journal article" date="2019" name="Int. J. Syst. Evol. Microbiol.">
        <title>The Global Catalogue of Microorganisms (GCM) 10K type strain sequencing project: providing services to taxonomists for standard genome sequencing and annotation.</title>
        <authorList>
            <consortium name="The Broad Institute Genomics Platform"/>
            <consortium name="The Broad Institute Genome Sequencing Center for Infectious Disease"/>
            <person name="Wu L."/>
            <person name="Ma J."/>
        </authorList>
    </citation>
    <scope>NUCLEOTIDE SEQUENCE [LARGE SCALE GENOMIC DNA]</scope>
    <source>
        <strain evidence="3">CCUG 62114</strain>
    </source>
</reference>
<dbReference type="Proteomes" id="UP001596997">
    <property type="component" value="Unassembled WGS sequence"/>
</dbReference>
<dbReference type="SUPFAM" id="SSF47336">
    <property type="entry name" value="ACP-like"/>
    <property type="match status" value="1"/>
</dbReference>
<name>A0ABW3HZS0_9FLAO</name>
<organism evidence="2 3">
    <name type="scientific">Pseudofulvibacter geojedonensis</name>
    <dbReference type="NCBI Taxonomy" id="1123758"/>
    <lineage>
        <taxon>Bacteria</taxon>
        <taxon>Pseudomonadati</taxon>
        <taxon>Bacteroidota</taxon>
        <taxon>Flavobacteriia</taxon>
        <taxon>Flavobacteriales</taxon>
        <taxon>Flavobacteriaceae</taxon>
        <taxon>Pseudofulvibacter</taxon>
    </lineage>
</organism>
<evidence type="ECO:0000313" key="3">
    <source>
        <dbReference type="Proteomes" id="UP001596997"/>
    </source>
</evidence>
<comment type="caution">
    <text evidence="2">The sequence shown here is derived from an EMBL/GenBank/DDBJ whole genome shotgun (WGS) entry which is preliminary data.</text>
</comment>
<evidence type="ECO:0000313" key="2">
    <source>
        <dbReference type="EMBL" id="MFD0963074.1"/>
    </source>
</evidence>
<dbReference type="EMBL" id="JBHTJM010000003">
    <property type="protein sequence ID" value="MFD0963074.1"/>
    <property type="molecule type" value="Genomic_DNA"/>
</dbReference>
<proteinExistence type="predicted"/>
<dbReference type="Pfam" id="PF00550">
    <property type="entry name" value="PP-binding"/>
    <property type="match status" value="1"/>
</dbReference>
<dbReference type="PROSITE" id="PS50075">
    <property type="entry name" value="CARRIER"/>
    <property type="match status" value="1"/>
</dbReference>
<gene>
    <name evidence="2" type="ORF">ACFQ1O_03535</name>
</gene>
<dbReference type="RefSeq" id="WP_377713408.1">
    <property type="nucleotide sequence ID" value="NZ_JBHTJM010000003.1"/>
</dbReference>
<sequence length="81" mass="9138">MENLLKEIAEIIAPIAECEVADVTPDVDLPNALEIDSLRGLEIMVMIERKYKVKLSEERLPEMTTPRSIANMITEQLEPVS</sequence>
<dbReference type="Gene3D" id="1.10.1200.10">
    <property type="entry name" value="ACP-like"/>
    <property type="match status" value="1"/>
</dbReference>
<dbReference type="InterPro" id="IPR036736">
    <property type="entry name" value="ACP-like_sf"/>
</dbReference>
<dbReference type="InterPro" id="IPR009081">
    <property type="entry name" value="PP-bd_ACP"/>
</dbReference>
<protein>
    <submittedName>
        <fullName evidence="2">Acyl carrier protein</fullName>
    </submittedName>
</protein>
<keyword evidence="3" id="KW-1185">Reference proteome</keyword>
<evidence type="ECO:0000259" key="1">
    <source>
        <dbReference type="PROSITE" id="PS50075"/>
    </source>
</evidence>
<accession>A0ABW3HZS0</accession>